<dbReference type="InterPro" id="IPR049251">
    <property type="entry name" value="DUF6884"/>
</dbReference>
<dbReference type="AlphaFoldDB" id="A0AAW5SG60"/>
<evidence type="ECO:0000313" key="5">
    <source>
        <dbReference type="Proteomes" id="UP001207528"/>
    </source>
</evidence>
<dbReference type="Pfam" id="PF21818">
    <property type="entry name" value="DUF6884"/>
    <property type="match status" value="1"/>
</dbReference>
<keyword evidence="4" id="KW-1185">Reference proteome</keyword>
<proteinExistence type="predicted"/>
<evidence type="ECO:0000313" key="4">
    <source>
        <dbReference type="Proteomes" id="UP000069773"/>
    </source>
</evidence>
<dbReference type="EMBL" id="BCTA01000038">
    <property type="protein sequence ID" value="GAT10236.1"/>
    <property type="molecule type" value="Genomic_DNA"/>
</dbReference>
<dbReference type="Proteomes" id="UP000069773">
    <property type="component" value="Unassembled WGS sequence"/>
</dbReference>
<name>A0AAW5SG60_MYCNV</name>
<reference evidence="2 4" key="1">
    <citation type="journal article" date="2016" name="Genome Announc.">
        <title>Draft Genome Sequences of Five Rapidly Growing Mycobacterium Species, M. thermoresistibile, M. fortuitum subsp. acetamidolyticum, M. canariasense, M. brisbanense, and M. novocastrense.</title>
        <authorList>
            <person name="Katahira K."/>
            <person name="Ogura Y."/>
            <person name="Gotoh Y."/>
            <person name="Hayashi T."/>
        </authorList>
    </citation>
    <scope>NUCLEOTIDE SEQUENCE [LARGE SCALE GENOMIC DNA]</scope>
    <source>
        <strain evidence="2 4">JCM18114</strain>
    </source>
</reference>
<comment type="caution">
    <text evidence="3">The sequence shown here is derived from an EMBL/GenBank/DDBJ whole genome shotgun (WGS) entry which is preliminary data.</text>
</comment>
<protein>
    <recommendedName>
        <fullName evidence="1">DUF6884 domain-containing protein</fullName>
    </recommendedName>
</protein>
<dbReference type="RefSeq" id="WP_067391364.1">
    <property type="nucleotide sequence ID" value="NZ_BCTA01000038.1"/>
</dbReference>
<feature type="domain" description="DUF6884" evidence="1">
    <location>
        <begin position="7"/>
        <end position="115"/>
    </location>
</feature>
<organism evidence="3 5">
    <name type="scientific">Mycolicibacterium novocastrense</name>
    <name type="common">Mycobacterium novocastrense</name>
    <dbReference type="NCBI Taxonomy" id="59813"/>
    <lineage>
        <taxon>Bacteria</taxon>
        <taxon>Bacillati</taxon>
        <taxon>Actinomycetota</taxon>
        <taxon>Actinomycetes</taxon>
        <taxon>Mycobacteriales</taxon>
        <taxon>Mycobacteriaceae</taxon>
        <taxon>Mycolicibacterium</taxon>
    </lineage>
</organism>
<gene>
    <name evidence="3" type="ORF">H7I77_04775</name>
    <name evidence="2" type="ORF">RMCN_3369</name>
</gene>
<accession>A0AAW5SG60</accession>
<evidence type="ECO:0000259" key="1">
    <source>
        <dbReference type="Pfam" id="PF21818"/>
    </source>
</evidence>
<reference evidence="3" key="2">
    <citation type="submission" date="2020-07" db="EMBL/GenBank/DDBJ databases">
        <authorList>
            <person name="Pettersson B.M.F."/>
            <person name="Behra P.R.K."/>
            <person name="Ramesh M."/>
            <person name="Das S."/>
            <person name="Dasgupta S."/>
            <person name="Kirsebom L.A."/>
        </authorList>
    </citation>
    <scope>NUCLEOTIDE SEQUENCE</scope>
    <source>
        <strain evidence="3">DSM 44203</strain>
    </source>
</reference>
<reference evidence="3" key="3">
    <citation type="journal article" date="2022" name="BMC Genomics">
        <title>Comparative genome analysis of mycobacteria focusing on tRNA and non-coding RNA.</title>
        <authorList>
            <person name="Behra P.R.K."/>
            <person name="Pettersson B.M.F."/>
            <person name="Ramesh M."/>
            <person name="Das S."/>
            <person name="Dasgupta S."/>
            <person name="Kirsebom L.A."/>
        </authorList>
    </citation>
    <scope>NUCLEOTIDE SEQUENCE</scope>
    <source>
        <strain evidence="3">DSM 44203</strain>
    </source>
</reference>
<dbReference type="Proteomes" id="UP001207528">
    <property type="component" value="Unassembled WGS sequence"/>
</dbReference>
<evidence type="ECO:0000313" key="2">
    <source>
        <dbReference type="EMBL" id="GAT10236.1"/>
    </source>
</evidence>
<sequence length="171" mass="17672">MTEHVLILLACGATKLDHPAPAESLYCSSHFALMLAAARSEAADTMRVCGGTASVAILSALHGLVDPMTVLKPYNLKMGQPGSVTATQLAAQLASTPPDEIVAMLPSAYLRVLTEAVTTLNEAGLADITVLNAFESAPGIGYQRGVAASLLRTAGRIGSATPQDQNVTARQ</sequence>
<dbReference type="EMBL" id="JACKTI010000020">
    <property type="protein sequence ID" value="MCV7022665.1"/>
    <property type="molecule type" value="Genomic_DNA"/>
</dbReference>
<evidence type="ECO:0000313" key="3">
    <source>
        <dbReference type="EMBL" id="MCV7022665.1"/>
    </source>
</evidence>